<proteinExistence type="predicted"/>
<evidence type="ECO:0000313" key="3">
    <source>
        <dbReference type="Proteomes" id="UP000284842"/>
    </source>
</evidence>
<keyword evidence="3" id="KW-1185">Reference proteome</keyword>
<feature type="region of interest" description="Disordered" evidence="1">
    <location>
        <begin position="196"/>
        <end position="217"/>
    </location>
</feature>
<evidence type="ECO:0000313" key="2">
    <source>
        <dbReference type="EMBL" id="PPQ65175.1"/>
    </source>
</evidence>
<dbReference type="InParanoid" id="A0A409VG09"/>
<reference evidence="2 3" key="1">
    <citation type="journal article" date="2018" name="Evol. Lett.">
        <title>Horizontal gene cluster transfer increased hallucinogenic mushroom diversity.</title>
        <authorList>
            <person name="Reynolds H.T."/>
            <person name="Vijayakumar V."/>
            <person name="Gluck-Thaler E."/>
            <person name="Korotkin H.B."/>
            <person name="Matheny P.B."/>
            <person name="Slot J.C."/>
        </authorList>
    </citation>
    <scope>NUCLEOTIDE SEQUENCE [LARGE SCALE GENOMIC DNA]</scope>
    <source>
        <strain evidence="2 3">2629</strain>
    </source>
</reference>
<feature type="compositionally biased region" description="Low complexity" evidence="1">
    <location>
        <begin position="204"/>
        <end position="217"/>
    </location>
</feature>
<accession>A0A409VG09</accession>
<comment type="caution">
    <text evidence="2">The sequence shown here is derived from an EMBL/GenBank/DDBJ whole genome shotgun (WGS) entry which is preliminary data.</text>
</comment>
<gene>
    <name evidence="2" type="ORF">CVT24_011052</name>
</gene>
<evidence type="ECO:0000256" key="1">
    <source>
        <dbReference type="SAM" id="MobiDB-lite"/>
    </source>
</evidence>
<sequence length="270" mass="30240">MASVVTIRGYSDFFTSGFRAVTNRTSGDSSSPCSTSRASPLSDITQRRRSRPLSMIIQKTVPKNTEKKHSRRSSIVSFSSKLFDRKGWHSVDENSVSKSEKSSRFSSKSNELPDVWITAGGPCTTSTPDGSLSHRATLRNRTIDPFSSSPESKSLFIDFSSTDSLPYAAPKRESFLSMTGSSSPRSSVILPQRRERPTSVQTMPLPSRSRCSSTSYPSRVYGQEKTDFFWIVEEEPELGNEPLVETQADEWDAPAKIDWREFHIDLIMED</sequence>
<organism evidence="2 3">
    <name type="scientific">Panaeolus cyanescens</name>
    <dbReference type="NCBI Taxonomy" id="181874"/>
    <lineage>
        <taxon>Eukaryota</taxon>
        <taxon>Fungi</taxon>
        <taxon>Dikarya</taxon>
        <taxon>Basidiomycota</taxon>
        <taxon>Agaricomycotina</taxon>
        <taxon>Agaricomycetes</taxon>
        <taxon>Agaricomycetidae</taxon>
        <taxon>Agaricales</taxon>
        <taxon>Agaricineae</taxon>
        <taxon>Galeropsidaceae</taxon>
        <taxon>Panaeolus</taxon>
    </lineage>
</organism>
<protein>
    <submittedName>
        <fullName evidence="2">Uncharacterized protein</fullName>
    </submittedName>
</protein>
<name>A0A409VG09_9AGAR</name>
<dbReference type="EMBL" id="NHTK01006071">
    <property type="protein sequence ID" value="PPQ65175.1"/>
    <property type="molecule type" value="Genomic_DNA"/>
</dbReference>
<dbReference type="AlphaFoldDB" id="A0A409VG09"/>
<feature type="region of interest" description="Disordered" evidence="1">
    <location>
        <begin position="23"/>
        <end position="52"/>
    </location>
</feature>
<dbReference type="Proteomes" id="UP000284842">
    <property type="component" value="Unassembled WGS sequence"/>
</dbReference>
<dbReference type="OrthoDB" id="2635882at2759"/>
<feature type="compositionally biased region" description="Low complexity" evidence="1">
    <location>
        <begin position="26"/>
        <end position="42"/>
    </location>
</feature>